<accession>A0AAV4M2W8</accession>
<name>A0AAV4M2W8_BABCB</name>
<keyword evidence="3" id="KW-1185">Reference proteome</keyword>
<dbReference type="AlphaFoldDB" id="A0AAV4M2W8"/>
<evidence type="ECO:0000313" key="2">
    <source>
        <dbReference type="EMBL" id="GIX65174.1"/>
    </source>
</evidence>
<organism evidence="2 3">
    <name type="scientific">Babesia caballi</name>
    <dbReference type="NCBI Taxonomy" id="5871"/>
    <lineage>
        <taxon>Eukaryota</taxon>
        <taxon>Sar</taxon>
        <taxon>Alveolata</taxon>
        <taxon>Apicomplexa</taxon>
        <taxon>Aconoidasida</taxon>
        <taxon>Piroplasmida</taxon>
        <taxon>Babesiidae</taxon>
        <taxon>Babesia</taxon>
    </lineage>
</organism>
<dbReference type="EMBL" id="BPLF01000004">
    <property type="protein sequence ID" value="GIX65174.1"/>
    <property type="molecule type" value="Genomic_DNA"/>
</dbReference>
<evidence type="ECO:0000313" key="3">
    <source>
        <dbReference type="Proteomes" id="UP001497744"/>
    </source>
</evidence>
<reference evidence="2 3" key="1">
    <citation type="submission" date="2021-06" db="EMBL/GenBank/DDBJ databases">
        <title>Genome sequence of Babesia caballi.</title>
        <authorList>
            <person name="Yamagishi J."/>
            <person name="Kidaka T."/>
            <person name="Ochi A."/>
        </authorList>
    </citation>
    <scope>NUCLEOTIDE SEQUENCE [LARGE SCALE GENOMIC DNA]</scope>
    <source>
        <strain evidence="2">USDA-D6B2</strain>
    </source>
</reference>
<dbReference type="Proteomes" id="UP001497744">
    <property type="component" value="Unassembled WGS sequence"/>
</dbReference>
<dbReference type="RefSeq" id="XP_067717243.1">
    <property type="nucleotide sequence ID" value="XM_067861142.1"/>
</dbReference>
<dbReference type="GeneID" id="94196655"/>
<feature type="compositionally biased region" description="Basic and acidic residues" evidence="1">
    <location>
        <begin position="262"/>
        <end position="274"/>
    </location>
</feature>
<evidence type="ECO:0000256" key="1">
    <source>
        <dbReference type="SAM" id="MobiDB-lite"/>
    </source>
</evidence>
<sequence>MCALEAPDGAVSPRSCALVYRGGEAAAVAHAMSLMGTLLGCADDLQGKRGLLICTRAAWEAAASLLGRSLSDNFDSCTPPCPALRALSAEGPDEQESLERLLRHAFRTESSAMQSPHHSRWDALTEVVDHDSCSQLSTASMRTGATVASQGTLAAGFDSCARTPTRAAGADYHFSAAQRLLATERAREGRLERLLVRFVDEAPYETLYGKRRTPFNMFVEPGCETKWNYIQAANEISLHPPDIGVVVVAGLSLLPLHRTRGKGHDARAADEKGGNPDAGSPSFPSIHPFDGSDFINWEEPFGGRRERVNCLKSYTVCLSITLNALQINVARAGSAGGRLPKLFFIDRLPARAGDHQNFITFLRNRFQFLYRLD</sequence>
<feature type="region of interest" description="Disordered" evidence="1">
    <location>
        <begin position="262"/>
        <end position="282"/>
    </location>
</feature>
<protein>
    <submittedName>
        <fullName evidence="2">5-methylthioadenosine phosphorylase, putative</fullName>
    </submittedName>
</protein>
<proteinExistence type="predicted"/>
<gene>
    <name evidence="2" type="ORF">BcabD6B2_46090</name>
</gene>
<comment type="caution">
    <text evidence="2">The sequence shown here is derived from an EMBL/GenBank/DDBJ whole genome shotgun (WGS) entry which is preliminary data.</text>
</comment>